<feature type="region of interest" description="Disordered" evidence="6">
    <location>
        <begin position="1"/>
        <end position="45"/>
    </location>
</feature>
<keyword evidence="4" id="KW-0472">Membrane</keyword>
<dbReference type="AlphaFoldDB" id="A0A1Y3BHH8"/>
<comment type="subcellular location">
    <subcellularLocation>
        <location evidence="1">Membrane</location>
        <topology evidence="1">Peripheral membrane protein</topology>
    </subcellularLocation>
</comment>
<dbReference type="FunFam" id="2.30.30.40:FF:000072">
    <property type="entry name" value="Unconventional Myosin IB"/>
    <property type="match status" value="1"/>
</dbReference>
<feature type="compositionally biased region" description="Basic and acidic residues" evidence="6">
    <location>
        <begin position="1"/>
        <end position="26"/>
    </location>
</feature>
<dbReference type="SUPFAM" id="SSF50044">
    <property type="entry name" value="SH3-domain"/>
    <property type="match status" value="1"/>
</dbReference>
<evidence type="ECO:0000256" key="6">
    <source>
        <dbReference type="SAM" id="MobiDB-lite"/>
    </source>
</evidence>
<dbReference type="PANTHER" id="PTHR14167">
    <property type="entry name" value="SH3 DOMAIN-CONTAINING"/>
    <property type="match status" value="1"/>
</dbReference>
<dbReference type="InterPro" id="IPR001452">
    <property type="entry name" value="SH3_domain"/>
</dbReference>
<reference evidence="8 9" key="1">
    <citation type="submission" date="2017-03" db="EMBL/GenBank/DDBJ databases">
        <title>Genome Survey of Euroglyphus maynei.</title>
        <authorList>
            <person name="Arlian L.G."/>
            <person name="Morgan M.S."/>
            <person name="Rider S.D."/>
        </authorList>
    </citation>
    <scope>NUCLEOTIDE SEQUENCE [LARGE SCALE GENOMIC DNA]</scope>
    <source>
        <strain evidence="8">Arlian Lab</strain>
        <tissue evidence="8">Whole body</tissue>
    </source>
</reference>
<feature type="domain" description="SH3" evidence="7">
    <location>
        <begin position="108"/>
        <end position="167"/>
    </location>
</feature>
<evidence type="ECO:0000256" key="4">
    <source>
        <dbReference type="ARBA" id="ARBA00023136"/>
    </source>
</evidence>
<dbReference type="PRINTS" id="PR00452">
    <property type="entry name" value="SH3DOMAIN"/>
</dbReference>
<dbReference type="Pfam" id="PF14604">
    <property type="entry name" value="SH3_9"/>
    <property type="match status" value="1"/>
</dbReference>
<evidence type="ECO:0000313" key="9">
    <source>
        <dbReference type="Proteomes" id="UP000194236"/>
    </source>
</evidence>
<keyword evidence="2 5" id="KW-0728">SH3 domain</keyword>
<evidence type="ECO:0000259" key="7">
    <source>
        <dbReference type="PROSITE" id="PS50002"/>
    </source>
</evidence>
<dbReference type="InterPro" id="IPR036028">
    <property type="entry name" value="SH3-like_dom_sf"/>
</dbReference>
<evidence type="ECO:0000256" key="2">
    <source>
        <dbReference type="ARBA" id="ARBA00022443"/>
    </source>
</evidence>
<gene>
    <name evidence="8" type="ORF">BLA29_011375</name>
</gene>
<sequence length="184" mass="21005">IDHSNDKLTHNDRNETDVSCDIRQDSDNSSIGHSPVPPSFSPPPPPNILDFLSRFNIESNKIDADENLQQQQQQPGCKDLPPSYEAAMMASAQLQPVAYGYANYMFNEMEPYGRALYDFDAQDDSELSLRQNQIVRLIRHYDQDWMEGEINGRIGFFPRSYISVIVDCKDQNDSSPQLDLKQTD</sequence>
<dbReference type="InterPro" id="IPR050384">
    <property type="entry name" value="Endophilin_SH3RF"/>
</dbReference>
<feature type="non-terminal residue" evidence="8">
    <location>
        <position position="1"/>
    </location>
</feature>
<keyword evidence="3" id="KW-0175">Coiled coil</keyword>
<dbReference type="SMART" id="SM00326">
    <property type="entry name" value="SH3"/>
    <property type="match status" value="1"/>
</dbReference>
<dbReference type="Gene3D" id="2.30.30.40">
    <property type="entry name" value="SH3 Domains"/>
    <property type="match status" value="1"/>
</dbReference>
<comment type="caution">
    <text evidence="8">The sequence shown here is derived from an EMBL/GenBank/DDBJ whole genome shotgun (WGS) entry which is preliminary data.</text>
</comment>
<evidence type="ECO:0000256" key="5">
    <source>
        <dbReference type="PROSITE-ProRule" id="PRU00192"/>
    </source>
</evidence>
<organism evidence="8 9">
    <name type="scientific">Euroglyphus maynei</name>
    <name type="common">Mayne's house dust mite</name>
    <dbReference type="NCBI Taxonomy" id="6958"/>
    <lineage>
        <taxon>Eukaryota</taxon>
        <taxon>Metazoa</taxon>
        <taxon>Ecdysozoa</taxon>
        <taxon>Arthropoda</taxon>
        <taxon>Chelicerata</taxon>
        <taxon>Arachnida</taxon>
        <taxon>Acari</taxon>
        <taxon>Acariformes</taxon>
        <taxon>Sarcoptiformes</taxon>
        <taxon>Astigmata</taxon>
        <taxon>Psoroptidia</taxon>
        <taxon>Analgoidea</taxon>
        <taxon>Pyroglyphidae</taxon>
        <taxon>Pyroglyphinae</taxon>
        <taxon>Euroglyphus</taxon>
    </lineage>
</organism>
<dbReference type="GO" id="GO:0016192">
    <property type="term" value="P:vesicle-mediated transport"/>
    <property type="evidence" value="ECO:0007669"/>
    <property type="project" value="UniProtKB-ARBA"/>
</dbReference>
<feature type="non-terminal residue" evidence="8">
    <location>
        <position position="184"/>
    </location>
</feature>
<dbReference type="EMBL" id="MUJZ01023725">
    <property type="protein sequence ID" value="OTF79308.1"/>
    <property type="molecule type" value="Genomic_DNA"/>
</dbReference>
<proteinExistence type="predicted"/>
<feature type="compositionally biased region" description="Pro residues" evidence="6">
    <location>
        <begin position="35"/>
        <end position="45"/>
    </location>
</feature>
<dbReference type="OrthoDB" id="5971719at2759"/>
<dbReference type="PROSITE" id="PS50002">
    <property type="entry name" value="SH3"/>
    <property type="match status" value="1"/>
</dbReference>
<keyword evidence="9" id="KW-1185">Reference proteome</keyword>
<protein>
    <recommendedName>
        <fullName evidence="7">SH3 domain-containing protein</fullName>
    </recommendedName>
</protein>
<dbReference type="PANTHER" id="PTHR14167:SF81">
    <property type="entry name" value="ENDOPHILIN-A"/>
    <property type="match status" value="1"/>
</dbReference>
<name>A0A1Y3BHH8_EURMA</name>
<dbReference type="Proteomes" id="UP000194236">
    <property type="component" value="Unassembled WGS sequence"/>
</dbReference>
<evidence type="ECO:0000313" key="8">
    <source>
        <dbReference type="EMBL" id="OTF79308.1"/>
    </source>
</evidence>
<evidence type="ECO:0000256" key="1">
    <source>
        <dbReference type="ARBA" id="ARBA00004170"/>
    </source>
</evidence>
<evidence type="ECO:0000256" key="3">
    <source>
        <dbReference type="ARBA" id="ARBA00023054"/>
    </source>
</evidence>
<accession>A0A1Y3BHH8</accession>